<dbReference type="PATRIC" id="fig|176280.10.peg.2029"/>
<protein>
    <submittedName>
        <fullName evidence="6">N-acetyltransferase</fullName>
    </submittedName>
</protein>
<comment type="catalytic activity">
    <reaction evidence="4">
        <text>L-methionine sulfone + acetyl-CoA = N-acetyl-L-methionine sulfone + CoA + H(+)</text>
        <dbReference type="Rhea" id="RHEA:47656"/>
        <dbReference type="ChEBI" id="CHEBI:15378"/>
        <dbReference type="ChEBI" id="CHEBI:57287"/>
        <dbReference type="ChEBI" id="CHEBI:57288"/>
        <dbReference type="ChEBI" id="CHEBI:87824"/>
        <dbReference type="ChEBI" id="CHEBI:87825"/>
    </reaction>
</comment>
<dbReference type="OrthoDB" id="9798006at2"/>
<dbReference type="GO" id="GO:0016747">
    <property type="term" value="F:acyltransferase activity, transferring groups other than amino-acyl groups"/>
    <property type="evidence" value="ECO:0007669"/>
    <property type="project" value="InterPro"/>
</dbReference>
<dbReference type="KEGG" id="sep:SE_2077"/>
<evidence type="ECO:0000256" key="2">
    <source>
        <dbReference type="ARBA" id="ARBA00023315"/>
    </source>
</evidence>
<dbReference type="HOGENOM" id="CLU_013985_4_4_9"/>
<dbReference type="InterPro" id="IPR016181">
    <property type="entry name" value="Acyl_CoA_acyltransferase"/>
</dbReference>
<dbReference type="RefSeq" id="WP_001831463.1">
    <property type="nucleotide sequence ID" value="NC_004461.1"/>
</dbReference>
<dbReference type="EMBL" id="AE015929">
    <property type="protein sequence ID" value="AAO05719.1"/>
    <property type="molecule type" value="Genomic_DNA"/>
</dbReference>
<dbReference type="eggNOG" id="COG1247">
    <property type="taxonomic scope" value="Bacteria"/>
</dbReference>
<dbReference type="CDD" id="cd04301">
    <property type="entry name" value="NAT_SF"/>
    <property type="match status" value="1"/>
</dbReference>
<dbReference type="Gene3D" id="3.40.630.30">
    <property type="match status" value="1"/>
</dbReference>
<keyword evidence="1 6" id="KW-0808">Transferase</keyword>
<name>A0A0H2VKD6_STAES</name>
<proteinExistence type="predicted"/>
<sequence length="164" mass="19261">MIRFARLEDLQDILTIYNDAILNTTAVYTYKPQQLDERLQWYQSKAKINEPIWVYEKEGKVVGFATYGSFRQWPAYLYTIEHSIYVHQQYRGLGIASQLLENLIRYAKEQSYRTIVAGIDASNMDSIALHKKFDFSHAGTIKNVGYKFGRWLDLSFYQYDLSDS</sequence>
<evidence type="ECO:0000259" key="5">
    <source>
        <dbReference type="PROSITE" id="PS51186"/>
    </source>
</evidence>
<dbReference type="AlphaFoldDB" id="A0A0H2VKD6"/>
<comment type="catalytic activity">
    <reaction evidence="3">
        <text>L-methionine sulfoximine + acetyl-CoA = N-acetyl-L-methionine sulfoximine + CoA + H(+)</text>
        <dbReference type="Rhea" id="RHEA:47660"/>
        <dbReference type="ChEBI" id="CHEBI:15378"/>
        <dbReference type="ChEBI" id="CHEBI:57287"/>
        <dbReference type="ChEBI" id="CHEBI:57288"/>
        <dbReference type="ChEBI" id="CHEBI:87826"/>
        <dbReference type="ChEBI" id="CHEBI:87827"/>
    </reaction>
</comment>
<dbReference type="FunFam" id="3.40.630.30:FF:000026">
    <property type="entry name" value="Phosphinothricin acetyltransferase"/>
    <property type="match status" value="1"/>
</dbReference>
<feature type="domain" description="N-acetyltransferase" evidence="5">
    <location>
        <begin position="1"/>
        <end position="164"/>
    </location>
</feature>
<dbReference type="SUPFAM" id="SSF55729">
    <property type="entry name" value="Acyl-CoA N-acyltransferases (Nat)"/>
    <property type="match status" value="1"/>
</dbReference>
<dbReference type="Pfam" id="PF00583">
    <property type="entry name" value="Acetyltransf_1"/>
    <property type="match status" value="1"/>
</dbReference>
<dbReference type="InterPro" id="IPR000182">
    <property type="entry name" value="GNAT_dom"/>
</dbReference>
<reference evidence="6 7" key="1">
    <citation type="journal article" date="2003" name="Mol. Microbiol.">
        <title>Genome-based analysis of virulence genes in a non-biofilm-forming Staphylococcus epidermidis strain (ATCC 12228).</title>
        <authorList>
            <person name="Zhang Y.Q."/>
            <person name="Ren S.X."/>
            <person name="Li H.L."/>
            <person name="Wang Y.X."/>
            <person name="Fu G."/>
            <person name="Yang J."/>
            <person name="Qin Z.Q."/>
            <person name="Miao Y.G."/>
            <person name="Wang W.Y."/>
            <person name="Chen R.S."/>
            <person name="Shen Y."/>
            <person name="Chen Z."/>
            <person name="Yuan Z.H."/>
            <person name="Zhao G.P."/>
            <person name="Qu D."/>
            <person name="Danchin A."/>
            <person name="Wen Y.M."/>
        </authorList>
    </citation>
    <scope>NUCLEOTIDE SEQUENCE [LARGE SCALE GENOMIC DNA]</scope>
    <source>
        <strain evidence="7">ATCC 12228 / FDA PCI 1200</strain>
    </source>
</reference>
<keyword evidence="2" id="KW-0012">Acyltransferase</keyword>
<dbReference type="PROSITE" id="PS51186">
    <property type="entry name" value="GNAT"/>
    <property type="match status" value="1"/>
</dbReference>
<dbReference type="PANTHER" id="PTHR43072:SF23">
    <property type="entry name" value="UPF0039 PROTEIN C11D3.02C"/>
    <property type="match status" value="1"/>
</dbReference>
<dbReference type="Proteomes" id="UP000001411">
    <property type="component" value="Chromosome"/>
</dbReference>
<accession>A0A0H2VKD6</accession>
<evidence type="ECO:0000256" key="1">
    <source>
        <dbReference type="ARBA" id="ARBA00022679"/>
    </source>
</evidence>
<evidence type="ECO:0000256" key="4">
    <source>
        <dbReference type="ARBA" id="ARBA00051334"/>
    </source>
</evidence>
<dbReference type="PANTHER" id="PTHR43072">
    <property type="entry name" value="N-ACETYLTRANSFERASE"/>
    <property type="match status" value="1"/>
</dbReference>
<evidence type="ECO:0000313" key="6">
    <source>
        <dbReference type="EMBL" id="AAO05719.1"/>
    </source>
</evidence>
<organism evidence="6 7">
    <name type="scientific">Staphylococcus epidermidis (strain ATCC 12228 / FDA PCI 1200)</name>
    <dbReference type="NCBI Taxonomy" id="176280"/>
    <lineage>
        <taxon>Bacteria</taxon>
        <taxon>Bacillati</taxon>
        <taxon>Bacillota</taxon>
        <taxon>Bacilli</taxon>
        <taxon>Bacillales</taxon>
        <taxon>Staphylococcaceae</taxon>
        <taxon>Staphylococcus</taxon>
    </lineage>
</organism>
<evidence type="ECO:0000313" key="7">
    <source>
        <dbReference type="Proteomes" id="UP000001411"/>
    </source>
</evidence>
<gene>
    <name evidence="6" type="ordered locus">SE_2077</name>
</gene>
<evidence type="ECO:0000256" key="3">
    <source>
        <dbReference type="ARBA" id="ARBA00050603"/>
    </source>
</evidence>